<evidence type="ECO:0000313" key="2">
    <source>
        <dbReference type="EMBL" id="ELV07416.1"/>
    </source>
</evidence>
<evidence type="ECO:0000313" key="3">
    <source>
        <dbReference type="Proteomes" id="UP000011617"/>
    </source>
</evidence>
<dbReference type="PROSITE" id="PS51208">
    <property type="entry name" value="AUTOTRANSPORTER"/>
    <property type="match status" value="1"/>
</dbReference>
<sequence>GQATVTTVNNGGIQNVNDGTAMGNTIAAGGTQNIGNAGHAIDSTIYGQQEVAAEGIITNTVVEGGLSYLHEGAQSTGNLTINNGGLLAVNATTVTDRTVDGVSIDSNSQMVVINQTGEEGFLTVGDMVNDGMVIINGFHSLNGESDTTRPFEDFVVVHADTLAGQGSILMHTDIGQQKGDLLSVGQLDAAAQQSLDVQNNAASDVTVNDRLTVVTTDSGGQAGQFVLSHAVEQGGYQFGLRQINEGKDWELYALDQNVPPSVDPGKPVGPNRPVLSSTADAAANSIVSTYLANFVDTQTLLHRMGELREGQHHVGLWGCAYGGKLDSFGNGLLSGFNMKYYSMQLGADYQVNLEHSRVYFGGTVSYLHGDQDFHKVANYLAKGEVQTLDRDGDGTLKNYNAYLYATYMTDQNFYVDTVLKYGHMRSKFGVKDSVGANVSGHSSLNLYGVSAEVGQRFYLEGDQNFYVTPQAQLTYTHFGSGTYKASNGLNVKVKSRDSWLGRVGAELGYQFKSENPVNVYARASYLKEFSNDGDFMLNHSRESYSMKGHWWQYEVGINAKIGQQHNVYFNVNYNKGQRFNQKQLNIGYRYEF</sequence>
<dbReference type="Pfam" id="PF03797">
    <property type="entry name" value="Autotransporter"/>
    <property type="match status" value="1"/>
</dbReference>
<dbReference type="PANTHER" id="PTHR35037:SF3">
    <property type="entry name" value="C-TERMINAL REGION OF AIDA-LIKE PROTEIN"/>
    <property type="match status" value="1"/>
</dbReference>
<organism evidence="2 3">
    <name type="scientific">Wohlfahrtiimonas chitiniclastica SH04</name>
    <dbReference type="NCBI Taxonomy" id="1261130"/>
    <lineage>
        <taxon>Bacteria</taxon>
        <taxon>Pseudomonadati</taxon>
        <taxon>Pseudomonadota</taxon>
        <taxon>Gammaproteobacteria</taxon>
        <taxon>Cardiobacteriales</taxon>
        <taxon>Ignatzschineriaceae</taxon>
        <taxon>Wohlfahrtiimonas</taxon>
    </lineage>
</organism>
<name>L8XYM4_9GAMM</name>
<dbReference type="InterPro" id="IPR051551">
    <property type="entry name" value="Autotransporter_adhesion"/>
</dbReference>
<dbReference type="InterPro" id="IPR005546">
    <property type="entry name" value="Autotransporte_beta"/>
</dbReference>
<proteinExistence type="predicted"/>
<dbReference type="InterPro" id="IPR004899">
    <property type="entry name" value="Pertactin_central"/>
</dbReference>
<keyword evidence="3" id="KW-1185">Reference proteome</keyword>
<feature type="non-terminal residue" evidence="2">
    <location>
        <position position="1"/>
    </location>
</feature>
<dbReference type="Gene3D" id="2.40.128.130">
    <property type="entry name" value="Autotransporter beta-domain"/>
    <property type="match status" value="1"/>
</dbReference>
<dbReference type="RefSeq" id="WP_008316588.1">
    <property type="nucleotide sequence ID" value="NZ_KB372783.1"/>
</dbReference>
<dbReference type="NCBIfam" id="TIGR01414">
    <property type="entry name" value="autotrans_barl"/>
    <property type="match status" value="1"/>
</dbReference>
<dbReference type="Pfam" id="PF03212">
    <property type="entry name" value="Pertactin"/>
    <property type="match status" value="1"/>
</dbReference>
<accession>L8XYM4</accession>
<feature type="domain" description="Autotransporter" evidence="1">
    <location>
        <begin position="309"/>
        <end position="592"/>
    </location>
</feature>
<dbReference type="Gene3D" id="2.160.20.20">
    <property type="match status" value="1"/>
</dbReference>
<dbReference type="GO" id="GO:0019867">
    <property type="term" value="C:outer membrane"/>
    <property type="evidence" value="ECO:0007669"/>
    <property type="project" value="InterPro"/>
</dbReference>
<dbReference type="InterPro" id="IPR012332">
    <property type="entry name" value="Autotransporter_pectin_lyase_C"/>
</dbReference>
<gene>
    <name evidence="2" type="ORF">F387_02014</name>
</gene>
<dbReference type="PATRIC" id="fig|1261130.3.peg.1708"/>
<comment type="caution">
    <text evidence="2">The sequence shown here is derived from an EMBL/GenBank/DDBJ whole genome shotgun (WGS) entry which is preliminary data.</text>
</comment>
<dbReference type="InterPro" id="IPR036709">
    <property type="entry name" value="Autotransporte_beta_dom_sf"/>
</dbReference>
<reference evidence="2 3" key="1">
    <citation type="journal article" date="2013" name="Genome Announc.">
        <title>Complete Genome Sequence of Wohlfahrtiimonas chitiniclastica Strain SH04, Isolated from Chrysomya megacephala Collected from Pudong International Airport in China.</title>
        <authorList>
            <person name="Cao X.M."/>
            <person name="Chen T."/>
            <person name="Xu L.Z."/>
            <person name="Yao L.S."/>
            <person name="Qi J."/>
            <person name="Zhang X.L."/>
            <person name="Yan Q.L."/>
            <person name="Deng Y.H."/>
            <person name="Guo T.Y."/>
            <person name="Wang J."/>
            <person name="Hu K.X."/>
            <person name="Xu B.L."/>
        </authorList>
    </citation>
    <scope>NUCLEOTIDE SEQUENCE [LARGE SCALE GENOMIC DNA]</scope>
    <source>
        <strain evidence="2 3">SH04</strain>
    </source>
</reference>
<dbReference type="Proteomes" id="UP000011617">
    <property type="component" value="Unassembled WGS sequence"/>
</dbReference>
<dbReference type="PANTHER" id="PTHR35037">
    <property type="entry name" value="C-TERMINAL REGION OF AIDA-LIKE PROTEIN"/>
    <property type="match status" value="1"/>
</dbReference>
<dbReference type="SMART" id="SM00869">
    <property type="entry name" value="Autotransporter"/>
    <property type="match status" value="1"/>
</dbReference>
<dbReference type="AlphaFoldDB" id="L8XYM4"/>
<dbReference type="InterPro" id="IPR006315">
    <property type="entry name" value="OM_autotransptr_brl_dom"/>
</dbReference>
<evidence type="ECO:0000259" key="1">
    <source>
        <dbReference type="PROSITE" id="PS51208"/>
    </source>
</evidence>
<dbReference type="SUPFAM" id="SSF51126">
    <property type="entry name" value="Pectin lyase-like"/>
    <property type="match status" value="1"/>
</dbReference>
<dbReference type="SUPFAM" id="SSF103515">
    <property type="entry name" value="Autotransporter"/>
    <property type="match status" value="1"/>
</dbReference>
<dbReference type="HOGENOM" id="CLU_460478_0_0_6"/>
<dbReference type="InterPro" id="IPR011050">
    <property type="entry name" value="Pectin_lyase_fold/virulence"/>
</dbReference>
<protein>
    <recommendedName>
        <fullName evidence="1">Autotransporter domain-containing protein</fullName>
    </recommendedName>
</protein>
<dbReference type="EMBL" id="AOBV01000012">
    <property type="protein sequence ID" value="ELV07416.1"/>
    <property type="molecule type" value="Genomic_DNA"/>
</dbReference>